<dbReference type="Pfam" id="PF05069">
    <property type="entry name" value="Phage_tail_S"/>
    <property type="match status" value="1"/>
</dbReference>
<dbReference type="InterPro" id="IPR006522">
    <property type="entry name" value="Phage_virion_morphogenesis"/>
</dbReference>
<gene>
    <name evidence="2" type="ORF">HNP55_003533</name>
</gene>
<proteinExistence type="predicted"/>
<feature type="compositionally biased region" description="Basic and acidic residues" evidence="1">
    <location>
        <begin position="61"/>
        <end position="70"/>
    </location>
</feature>
<dbReference type="AlphaFoldDB" id="A0A840LI99"/>
<organism evidence="2 3">
    <name type="scientific">Roseateles oligotrophus</name>
    <dbReference type="NCBI Taxonomy" id="1769250"/>
    <lineage>
        <taxon>Bacteria</taxon>
        <taxon>Pseudomonadati</taxon>
        <taxon>Pseudomonadota</taxon>
        <taxon>Betaproteobacteria</taxon>
        <taxon>Burkholderiales</taxon>
        <taxon>Sphaerotilaceae</taxon>
        <taxon>Roseateles</taxon>
    </lineage>
</organism>
<feature type="region of interest" description="Disordered" evidence="1">
    <location>
        <begin position="40"/>
        <end position="70"/>
    </location>
</feature>
<keyword evidence="3" id="KW-1185">Reference proteome</keyword>
<accession>A0A840LI99</accession>
<protein>
    <submittedName>
        <fullName evidence="2">Phage gpG-like protein</fullName>
    </submittedName>
</protein>
<reference evidence="2 3" key="1">
    <citation type="submission" date="2020-08" db="EMBL/GenBank/DDBJ databases">
        <title>Functional genomics of gut bacteria from endangered species of beetles.</title>
        <authorList>
            <person name="Carlos-Shanley C."/>
        </authorList>
    </citation>
    <scope>NUCLEOTIDE SEQUENCE [LARGE SCALE GENOMIC DNA]</scope>
    <source>
        <strain evidence="2 3">S00239</strain>
    </source>
</reference>
<evidence type="ECO:0000313" key="3">
    <source>
        <dbReference type="Proteomes" id="UP000562027"/>
    </source>
</evidence>
<dbReference type="EMBL" id="JACHLP010000007">
    <property type="protein sequence ID" value="MBB4844987.1"/>
    <property type="molecule type" value="Genomic_DNA"/>
</dbReference>
<dbReference type="RefSeq" id="WP_184302290.1">
    <property type="nucleotide sequence ID" value="NZ_JACHLP010000007.1"/>
</dbReference>
<comment type="caution">
    <text evidence="2">The sequence shown here is derived from an EMBL/GenBank/DDBJ whole genome shotgun (WGS) entry which is preliminary data.</text>
</comment>
<name>A0A840LI99_9BURK</name>
<evidence type="ECO:0000256" key="1">
    <source>
        <dbReference type="SAM" id="MobiDB-lite"/>
    </source>
</evidence>
<sequence>MLTVTVDSAPVAEVLSKLLGRLDDLTPAMASIGQELESRVSGRFETETDPLGHPWAPWAESTKESYPKDGNHRILDRYGDMLRSLNSRPDKTSVRVGFGAVSSKKGKDAYAVYHEWSTEHMPRRGLLMADPDAGTLAPDDEQAVLDILGTFLVPASI</sequence>
<dbReference type="Proteomes" id="UP000562027">
    <property type="component" value="Unassembled WGS sequence"/>
</dbReference>
<evidence type="ECO:0000313" key="2">
    <source>
        <dbReference type="EMBL" id="MBB4844987.1"/>
    </source>
</evidence>